<accession>A0A5D4GTI5</accession>
<protein>
    <submittedName>
        <fullName evidence="1">Serine kinase</fullName>
    </submittedName>
</protein>
<dbReference type="Proteomes" id="UP000323258">
    <property type="component" value="Unassembled WGS sequence"/>
</dbReference>
<evidence type="ECO:0000313" key="2">
    <source>
        <dbReference type="Proteomes" id="UP000323258"/>
    </source>
</evidence>
<proteinExistence type="predicted"/>
<evidence type="ECO:0000313" key="1">
    <source>
        <dbReference type="EMBL" id="TYR30585.1"/>
    </source>
</evidence>
<dbReference type="InterPro" id="IPR027417">
    <property type="entry name" value="P-loop_NTPase"/>
</dbReference>
<organism evidence="1 2">
    <name type="scientific">Neoaquamicrobium microcysteis</name>
    <dbReference type="NCBI Taxonomy" id="2682781"/>
    <lineage>
        <taxon>Bacteria</taxon>
        <taxon>Pseudomonadati</taxon>
        <taxon>Pseudomonadota</taxon>
        <taxon>Alphaproteobacteria</taxon>
        <taxon>Hyphomicrobiales</taxon>
        <taxon>Phyllobacteriaceae</taxon>
        <taxon>Neoaquamicrobium</taxon>
    </lineage>
</organism>
<keyword evidence="1" id="KW-0808">Transferase</keyword>
<sequence length="326" mass="35015">MTIHTTAACGEACPPRYDETLEAHARYRAFGLDIASQVALPELMLASGNAATAADVEIRLASIPSREPHPVSYMHIFSEEELYFSWQQVGRFRVVGTGLIEIDPAPGVDERLLALPLLGPVLGMLLHRRGHLILHASATTLGGRCAIFVGDKGAGKSTTAAALLEAGHALLTDDLVVLSRDMGNAARVELGFPQLKLSENAAQAVRIADAFVEPSVHPAILKRQHRVPSSFATTPIPARRIYLLQRGEAAAVEPLSAKASLLGLMQFSYVTRFGRDALQGSEATRHLDQCARLAGLVGMRRLTVPNGLDRLPEIAALVREDLASDS</sequence>
<reference evidence="1 2" key="1">
    <citation type="submission" date="2019-08" db="EMBL/GenBank/DDBJ databases">
        <authorList>
            <person name="Seo Y.L."/>
        </authorList>
    </citation>
    <scope>NUCLEOTIDE SEQUENCE [LARGE SCALE GENOMIC DNA]</scope>
    <source>
        <strain evidence="1 2">MaA-C15</strain>
    </source>
</reference>
<keyword evidence="2" id="KW-1185">Reference proteome</keyword>
<keyword evidence="1" id="KW-0418">Kinase</keyword>
<name>A0A5D4GTI5_9HYPH</name>
<dbReference type="EMBL" id="VSZS01000066">
    <property type="protein sequence ID" value="TYR30585.1"/>
    <property type="molecule type" value="Genomic_DNA"/>
</dbReference>
<dbReference type="SUPFAM" id="SSF53795">
    <property type="entry name" value="PEP carboxykinase-like"/>
    <property type="match status" value="1"/>
</dbReference>
<dbReference type="GO" id="GO:0016301">
    <property type="term" value="F:kinase activity"/>
    <property type="evidence" value="ECO:0007669"/>
    <property type="project" value="UniProtKB-KW"/>
</dbReference>
<dbReference type="AlphaFoldDB" id="A0A5D4GTI5"/>
<dbReference type="OrthoDB" id="3213869at2"/>
<gene>
    <name evidence="1" type="ORF">FY036_17895</name>
</gene>
<dbReference type="Gene3D" id="3.40.50.300">
    <property type="entry name" value="P-loop containing nucleotide triphosphate hydrolases"/>
    <property type="match status" value="1"/>
</dbReference>
<comment type="caution">
    <text evidence="1">The sequence shown here is derived from an EMBL/GenBank/DDBJ whole genome shotgun (WGS) entry which is preliminary data.</text>
</comment>
<reference evidence="1 2" key="2">
    <citation type="submission" date="2019-09" db="EMBL/GenBank/DDBJ databases">
        <title>Mesorhizobium sp. MaA-C15 isolated from Microcystis aeruginosa.</title>
        <authorList>
            <person name="Jeong S.E."/>
            <person name="Jin H.M."/>
            <person name="Jeon C.O."/>
        </authorList>
    </citation>
    <scope>NUCLEOTIDE SEQUENCE [LARGE SCALE GENOMIC DNA]</scope>
    <source>
        <strain evidence="1 2">MaA-C15</strain>
    </source>
</reference>
<dbReference type="RefSeq" id="WP_148916121.1">
    <property type="nucleotide sequence ID" value="NZ_VSZS01000066.1"/>
</dbReference>